<organism evidence="1 2">
    <name type="scientific">Ascosphaera apis ARSEF 7405</name>
    <dbReference type="NCBI Taxonomy" id="392613"/>
    <lineage>
        <taxon>Eukaryota</taxon>
        <taxon>Fungi</taxon>
        <taxon>Dikarya</taxon>
        <taxon>Ascomycota</taxon>
        <taxon>Pezizomycotina</taxon>
        <taxon>Eurotiomycetes</taxon>
        <taxon>Eurotiomycetidae</taxon>
        <taxon>Onygenales</taxon>
        <taxon>Ascosphaeraceae</taxon>
        <taxon>Ascosphaera</taxon>
    </lineage>
</organism>
<evidence type="ECO:0000313" key="2">
    <source>
        <dbReference type="Proteomes" id="UP000242877"/>
    </source>
</evidence>
<gene>
    <name evidence="1" type="ORF">AAP_01832</name>
</gene>
<dbReference type="Proteomes" id="UP000242877">
    <property type="component" value="Unassembled WGS sequence"/>
</dbReference>
<dbReference type="AlphaFoldDB" id="A0A162II26"/>
<comment type="caution">
    <text evidence="1">The sequence shown here is derived from an EMBL/GenBank/DDBJ whole genome shotgun (WGS) entry which is preliminary data.</text>
</comment>
<protein>
    <submittedName>
        <fullName evidence="1">Uncharacterized protein</fullName>
    </submittedName>
</protein>
<dbReference type="VEuPathDB" id="FungiDB:AAP_01832"/>
<name>A0A162II26_9EURO</name>
<keyword evidence="2" id="KW-1185">Reference proteome</keyword>
<accession>A0A162II26</accession>
<proteinExistence type="predicted"/>
<sequence>MPQFILLNKAKARYHALRLPSDLGSDEEFELATNVGSPRDPKAITALADTDLEARLYLYANPNEIFTGEGLVSQAGGPSSEDDLNSEDVSINPSTYKFDRGLVAYIAHLERIAHHKRVVEQYGETHDKFCRCDDSAPHEGECLAMDIDNWLEHIQQSETSSDNKLKAIVKKIVDHLRSKLGLLGHSSH</sequence>
<dbReference type="EMBL" id="AZGZ01000006">
    <property type="protein sequence ID" value="KZZ94532.1"/>
    <property type="molecule type" value="Genomic_DNA"/>
</dbReference>
<reference evidence="1 2" key="1">
    <citation type="journal article" date="2016" name="Genome Biol. Evol.">
        <title>Divergent and convergent evolution of fungal pathogenicity.</title>
        <authorList>
            <person name="Shang Y."/>
            <person name="Xiao G."/>
            <person name="Zheng P."/>
            <person name="Cen K."/>
            <person name="Zhan S."/>
            <person name="Wang C."/>
        </authorList>
    </citation>
    <scope>NUCLEOTIDE SEQUENCE [LARGE SCALE GENOMIC DNA]</scope>
    <source>
        <strain evidence="1 2">ARSEF 7405</strain>
    </source>
</reference>
<evidence type="ECO:0000313" key="1">
    <source>
        <dbReference type="EMBL" id="KZZ94532.1"/>
    </source>
</evidence>